<evidence type="ECO:0000259" key="1">
    <source>
        <dbReference type="Pfam" id="PF12728"/>
    </source>
</evidence>
<dbReference type="RefSeq" id="WP_209903960.1">
    <property type="nucleotide sequence ID" value="NZ_BAAAJW010000005.1"/>
</dbReference>
<keyword evidence="3" id="KW-1185">Reference proteome</keyword>
<organism evidence="2 3">
    <name type="scientific">Brachybacterium sacelli</name>
    <dbReference type="NCBI Taxonomy" id="173364"/>
    <lineage>
        <taxon>Bacteria</taxon>
        <taxon>Bacillati</taxon>
        <taxon>Actinomycetota</taxon>
        <taxon>Actinomycetes</taxon>
        <taxon>Micrococcales</taxon>
        <taxon>Dermabacteraceae</taxon>
        <taxon>Brachybacterium</taxon>
    </lineage>
</organism>
<evidence type="ECO:0000313" key="3">
    <source>
        <dbReference type="Proteomes" id="UP001519290"/>
    </source>
</evidence>
<name>A0ABS4X4B3_9MICO</name>
<dbReference type="Proteomes" id="UP001519290">
    <property type="component" value="Unassembled WGS sequence"/>
</dbReference>
<accession>A0ABS4X4B3</accession>
<dbReference type="EMBL" id="JAGIOD010000002">
    <property type="protein sequence ID" value="MBP2383290.1"/>
    <property type="molecule type" value="Genomic_DNA"/>
</dbReference>
<dbReference type="InterPro" id="IPR041657">
    <property type="entry name" value="HTH_17"/>
</dbReference>
<feature type="domain" description="Helix-turn-helix" evidence="1">
    <location>
        <begin position="29"/>
        <end position="59"/>
    </location>
</feature>
<reference evidence="2 3" key="1">
    <citation type="submission" date="2021-03" db="EMBL/GenBank/DDBJ databases">
        <title>Sequencing the genomes of 1000 actinobacteria strains.</title>
        <authorList>
            <person name="Klenk H.-P."/>
        </authorList>
    </citation>
    <scope>NUCLEOTIDE SEQUENCE [LARGE SCALE GENOMIC DNA]</scope>
    <source>
        <strain evidence="2 3">DSM 14566</strain>
    </source>
</reference>
<proteinExistence type="predicted"/>
<gene>
    <name evidence="2" type="ORF">JOF43_003279</name>
</gene>
<dbReference type="Pfam" id="PF12728">
    <property type="entry name" value="HTH_17"/>
    <property type="match status" value="1"/>
</dbReference>
<evidence type="ECO:0000313" key="2">
    <source>
        <dbReference type="EMBL" id="MBP2383290.1"/>
    </source>
</evidence>
<sequence length="101" mass="10881">MGYTAPPKSDLSHYVNLTEAVQLGYGAYQTLRRYITQGKLPAVKIGGRVKVLRADLDALAVPKPASSFEPMESAAERVVASSPPLSDEQIRRLRALLGGAK</sequence>
<comment type="caution">
    <text evidence="2">The sequence shown here is derived from an EMBL/GenBank/DDBJ whole genome shotgun (WGS) entry which is preliminary data.</text>
</comment>
<protein>
    <submittedName>
        <fullName evidence="2">Excisionase family DNA binding protein</fullName>
    </submittedName>
</protein>